<dbReference type="GO" id="GO:0003677">
    <property type="term" value="F:DNA binding"/>
    <property type="evidence" value="ECO:0007669"/>
    <property type="project" value="TreeGrafter"/>
</dbReference>
<proteinExistence type="predicted"/>
<dbReference type="InterPro" id="IPR003593">
    <property type="entry name" value="AAA+_ATPase"/>
</dbReference>
<dbReference type="STRING" id="1450535.A0A317X4U5"/>
<dbReference type="OrthoDB" id="10064318at2759"/>
<accession>A0A317X4U5</accession>
<feature type="compositionally biased region" description="Low complexity" evidence="1">
    <location>
        <begin position="34"/>
        <end position="48"/>
    </location>
</feature>
<evidence type="ECO:0000313" key="3">
    <source>
        <dbReference type="EMBL" id="PWY91580.1"/>
    </source>
</evidence>
<feature type="domain" description="AAA+ ATPase" evidence="2">
    <location>
        <begin position="590"/>
        <end position="778"/>
    </location>
</feature>
<dbReference type="SUPFAM" id="SSF52540">
    <property type="entry name" value="P-loop containing nucleoside triphosphate hydrolases"/>
    <property type="match status" value="1"/>
</dbReference>
<feature type="compositionally biased region" description="Polar residues" evidence="1">
    <location>
        <begin position="117"/>
        <end position="126"/>
    </location>
</feature>
<feature type="region of interest" description="Disordered" evidence="1">
    <location>
        <begin position="678"/>
        <end position="703"/>
    </location>
</feature>
<keyword evidence="3" id="KW-0378">Hydrolase</keyword>
<keyword evidence="4" id="KW-1185">Reference proteome</keyword>
<evidence type="ECO:0000313" key="4">
    <source>
        <dbReference type="Proteomes" id="UP000246702"/>
    </source>
</evidence>
<dbReference type="InterPro" id="IPR027417">
    <property type="entry name" value="P-loop_NTPase"/>
</dbReference>
<dbReference type="GO" id="GO:0005524">
    <property type="term" value="F:ATP binding"/>
    <property type="evidence" value="ECO:0007669"/>
    <property type="project" value="InterPro"/>
</dbReference>
<dbReference type="PANTHER" id="PTHR23389">
    <property type="entry name" value="CHROMOSOME TRANSMISSION FIDELITY FACTOR 18"/>
    <property type="match status" value="1"/>
</dbReference>
<feature type="compositionally biased region" description="Polar residues" evidence="1">
    <location>
        <begin position="686"/>
        <end position="698"/>
    </location>
</feature>
<organism evidence="3 4">
    <name type="scientific">Aspergillus sclerotioniger CBS 115572</name>
    <dbReference type="NCBI Taxonomy" id="1450535"/>
    <lineage>
        <taxon>Eukaryota</taxon>
        <taxon>Fungi</taxon>
        <taxon>Dikarya</taxon>
        <taxon>Ascomycota</taxon>
        <taxon>Pezizomycotina</taxon>
        <taxon>Eurotiomycetes</taxon>
        <taxon>Eurotiomycetidae</taxon>
        <taxon>Eurotiales</taxon>
        <taxon>Aspergillaceae</taxon>
        <taxon>Aspergillus</taxon>
        <taxon>Aspergillus subgen. Circumdati</taxon>
    </lineage>
</organism>
<feature type="region of interest" description="Disordered" evidence="1">
    <location>
        <begin position="278"/>
        <end position="330"/>
    </location>
</feature>
<gene>
    <name evidence="3" type="ORF">BO94DRAFT_489429</name>
</gene>
<dbReference type="Gene3D" id="3.40.50.300">
    <property type="entry name" value="P-loop containing nucleotide triphosphate hydrolases"/>
    <property type="match status" value="1"/>
</dbReference>
<comment type="caution">
    <text evidence="3">The sequence shown here is derived from an EMBL/GenBank/DDBJ whole genome shotgun (WGS) entry which is preliminary data.</text>
</comment>
<dbReference type="GO" id="GO:0016887">
    <property type="term" value="F:ATP hydrolysis activity"/>
    <property type="evidence" value="ECO:0007669"/>
    <property type="project" value="InterPro"/>
</dbReference>
<dbReference type="GO" id="GO:0005634">
    <property type="term" value="C:nucleus"/>
    <property type="evidence" value="ECO:0007669"/>
    <property type="project" value="TreeGrafter"/>
</dbReference>
<evidence type="ECO:0000256" key="1">
    <source>
        <dbReference type="SAM" id="MobiDB-lite"/>
    </source>
</evidence>
<reference evidence="3 4" key="1">
    <citation type="submission" date="2016-12" db="EMBL/GenBank/DDBJ databases">
        <title>The genomes of Aspergillus section Nigri reveals drivers in fungal speciation.</title>
        <authorList>
            <consortium name="DOE Joint Genome Institute"/>
            <person name="Vesth T.C."/>
            <person name="Nybo J."/>
            <person name="Theobald S."/>
            <person name="Brandl J."/>
            <person name="Frisvad J.C."/>
            <person name="Nielsen K.F."/>
            <person name="Lyhne E.K."/>
            <person name="Kogle M.E."/>
            <person name="Kuo A."/>
            <person name="Riley R."/>
            <person name="Clum A."/>
            <person name="Nolan M."/>
            <person name="Lipzen A."/>
            <person name="Salamov A."/>
            <person name="Henrissat B."/>
            <person name="Wiebenga A."/>
            <person name="De Vries R.P."/>
            <person name="Grigoriev I.V."/>
            <person name="Mortensen U.H."/>
            <person name="Andersen M.R."/>
            <person name="Baker S.E."/>
        </authorList>
    </citation>
    <scope>NUCLEOTIDE SEQUENCE [LARGE SCALE GENOMIC DNA]</scope>
    <source>
        <strain evidence="3 4">CBS 115572</strain>
    </source>
</reference>
<feature type="compositionally biased region" description="Polar residues" evidence="1">
    <location>
        <begin position="285"/>
        <end position="307"/>
    </location>
</feature>
<feature type="region of interest" description="Disordered" evidence="1">
    <location>
        <begin position="1"/>
        <end position="218"/>
    </location>
</feature>
<feature type="region of interest" description="Disordered" evidence="1">
    <location>
        <begin position="1090"/>
        <end position="1114"/>
    </location>
</feature>
<dbReference type="InterPro" id="IPR003959">
    <property type="entry name" value="ATPase_AAA_core"/>
</dbReference>
<dbReference type="SMART" id="SM00382">
    <property type="entry name" value="AAA"/>
    <property type="match status" value="1"/>
</dbReference>
<dbReference type="AlphaFoldDB" id="A0A317X4U5"/>
<feature type="region of interest" description="Disordered" evidence="1">
    <location>
        <begin position="643"/>
        <end position="662"/>
    </location>
</feature>
<protein>
    <submittedName>
        <fullName evidence="3">P-loop containing nucleoside triphosphate hydrolase protein</fullName>
    </submittedName>
</protein>
<feature type="compositionally biased region" description="Low complexity" evidence="1">
    <location>
        <begin position="308"/>
        <end position="330"/>
    </location>
</feature>
<dbReference type="PANTHER" id="PTHR23389:SF21">
    <property type="entry name" value="ATPASE FAMILY AAA DOMAIN-CONTAINING PROTEIN 5"/>
    <property type="match status" value="1"/>
</dbReference>
<dbReference type="RefSeq" id="XP_025469308.1">
    <property type="nucleotide sequence ID" value="XM_025609088.1"/>
</dbReference>
<dbReference type="Proteomes" id="UP000246702">
    <property type="component" value="Unassembled WGS sequence"/>
</dbReference>
<dbReference type="GeneID" id="37111231"/>
<sequence>MAMGQGEQRAIHPFFRREPPASTIPIGQSPVTNHPSPHSVHKPPSTSHGLALTFSPEPSAMSVETLDHDPNSNRRKRRKTDKDKPQDAAPGQGSVVNYAISTNSRSQAKEASPVEELSTSALSNASEAPEPDTGIEPGAPPAQGSNAPLTTPEPDTQEIAPQVATQDQETKRRSPRQKVIKLNPNGKLLPSPVTKRVEDKPTKKKAERSKGKPTSSEGSLVIIKYGNEGDNGDAIGKLIDDILSGRKKHGTCNKTSLPVAPASSTVVQQPMKPTHPFFSKMATRKPNTTVAQSQEPNPRSQTSAGTESTTHSPPGHGTGSTGMSTQSSTPFTSFKYRRTKFPEPIQPIWPPRDLVHVRGIREDPDTQDNKTCYSVEWDRKKAKMAAVSIGDDESVLSQLVRKCSSESPSSLRIPSRHAASGKVIQTAVTRQLWATSDDKKSLAGSCHPAVTKLHSLLPCSMTAFDRGEFDTMHWAQKYAPQSAEQVLQTTREAYMLRDWLKYLMVSTVDTGKSSKKDEKVKKNLEERKRKKRKNENLDGFIVSSEDEAYELDPIDGSDDELAGDVTTKRTLIRSGDFALGSKSGGEKSRVSNVILLSGPSGCGKTASVYAVAKELDFEVFEINPGNRRSAKDIVERVGDMTRNHLVHNPNPGEVPATSSENEEPVNLKQNKLAGFFKSHTAKESTRNTNTDTKGASQETDSKRPRYQKQSLILLEEADVLFETDKQFWSGVLTLINQSKRPIIITCNDENLIPAQDISFHAILRYRAPPVDLAIDYILLLAANEGHMLKRNAVGDLYACTGKDLRRTIMELGFWCQMAVGSEKSGLDWIIDRWPQGSDVDKNGDQLRVLSLNTYEPYMGWFGRDMLMCDEIDAAIESQQESFDWWQLSMQESASRAHARPKPDQAISNLGRLDQLRQASEWMDMRGALDLLCSPCSVNPTLDITDTSVPPMPEKQRINHTEGYTLLDTVIMPNYSHTPAAIACTFEVLLERTFGPGGGPDTETTRAAQVLDSLDQSKATDTTEADLLSAFAPIMRADHVFPAPTGRLAPSFENGLGPIAEDLGPYIRGIMAYDVRLAQYRHQLTGVVSDEQGGTKRARQTRASRAALEGGSKAHTRKERWFPTHANPSLILATGKPEWQEILLQQGYFAVPFSGESI</sequence>
<dbReference type="Pfam" id="PF00004">
    <property type="entry name" value="AAA"/>
    <property type="match status" value="1"/>
</dbReference>
<dbReference type="EMBL" id="MSFK01000009">
    <property type="protein sequence ID" value="PWY91580.1"/>
    <property type="molecule type" value="Genomic_DNA"/>
</dbReference>
<name>A0A317X4U5_9EURO</name>
<evidence type="ECO:0000259" key="2">
    <source>
        <dbReference type="SMART" id="SM00382"/>
    </source>
</evidence>